<reference evidence="2" key="1">
    <citation type="journal article" date="2010" name="Nature">
        <title>The sequence and de novo assembly of the giant panda genome.</title>
        <authorList>
            <person name="Li R."/>
            <person name="Fan W."/>
            <person name="Tian G."/>
            <person name="Zhu H."/>
            <person name="He L."/>
            <person name="Cai J."/>
            <person name="Huang Q."/>
            <person name="Cai Q."/>
            <person name="Li B."/>
            <person name="Bai Y."/>
            <person name="Zhang Z."/>
            <person name="Zhang Y."/>
            <person name="Wang W."/>
            <person name="Li J."/>
            <person name="Wei F."/>
            <person name="Li H."/>
            <person name="Jian M."/>
            <person name="Li J."/>
            <person name="Zhang Z."/>
            <person name="Nielsen R."/>
            <person name="Li D."/>
            <person name="Gu W."/>
            <person name="Yang Z."/>
            <person name="Xuan Z."/>
            <person name="Ryder O.A."/>
            <person name="Leung F.C."/>
            <person name="Zhou Y."/>
            <person name="Cao J."/>
            <person name="Sun X."/>
            <person name="Fu Y."/>
            <person name="Fang X."/>
            <person name="Guo X."/>
            <person name="Wang B."/>
            <person name="Hou R."/>
            <person name="Shen F."/>
            <person name="Mu B."/>
            <person name="Ni P."/>
            <person name="Lin R."/>
            <person name="Qian W."/>
            <person name="Wang G."/>
            <person name="Yu C."/>
            <person name="Nie W."/>
            <person name="Wang J."/>
            <person name="Wu Z."/>
            <person name="Liang H."/>
            <person name="Min J."/>
            <person name="Wu Q."/>
            <person name="Cheng S."/>
            <person name="Ruan J."/>
            <person name="Wang M."/>
            <person name="Shi Z."/>
            <person name="Wen M."/>
            <person name="Liu B."/>
            <person name="Ren X."/>
            <person name="Zheng H."/>
            <person name="Dong D."/>
            <person name="Cook K."/>
            <person name="Shan G."/>
            <person name="Zhang H."/>
            <person name="Kosiol C."/>
            <person name="Xie X."/>
            <person name="Lu Z."/>
            <person name="Zheng H."/>
            <person name="Li Y."/>
            <person name="Steiner C.C."/>
            <person name="Lam T.T."/>
            <person name="Lin S."/>
            <person name="Zhang Q."/>
            <person name="Li G."/>
            <person name="Tian J."/>
            <person name="Gong T."/>
            <person name="Liu H."/>
            <person name="Zhang D."/>
            <person name="Fang L."/>
            <person name="Ye C."/>
            <person name="Zhang J."/>
            <person name="Hu W."/>
            <person name="Xu A."/>
            <person name="Ren Y."/>
            <person name="Zhang G."/>
            <person name="Bruford M.W."/>
            <person name="Li Q."/>
            <person name="Ma L."/>
            <person name="Guo Y."/>
            <person name="An N."/>
            <person name="Hu Y."/>
            <person name="Zheng Y."/>
            <person name="Shi Y."/>
            <person name="Li Z."/>
            <person name="Liu Q."/>
            <person name="Chen Y."/>
            <person name="Zhao J."/>
            <person name="Qu N."/>
            <person name="Zhao S."/>
            <person name="Tian F."/>
            <person name="Wang X."/>
            <person name="Wang H."/>
            <person name="Xu L."/>
            <person name="Liu X."/>
            <person name="Vinar T."/>
            <person name="Wang Y."/>
            <person name="Lam T.W."/>
            <person name="Yiu S.M."/>
            <person name="Liu S."/>
            <person name="Zhang H."/>
            <person name="Li D."/>
            <person name="Huang Y."/>
            <person name="Wang X."/>
            <person name="Yang G."/>
            <person name="Jiang Z."/>
            <person name="Wang J."/>
            <person name="Qin N."/>
            <person name="Li L."/>
            <person name="Li J."/>
            <person name="Bolund L."/>
            <person name="Kristiansen K."/>
            <person name="Wong G.K."/>
            <person name="Olson M."/>
            <person name="Zhang X."/>
            <person name="Li S."/>
            <person name="Yang H."/>
            <person name="Wang J."/>
            <person name="Wang J."/>
        </authorList>
    </citation>
    <scope>NUCLEOTIDE SEQUENCE [LARGE SCALE GENOMIC DNA]</scope>
</reference>
<feature type="non-terminal residue" evidence="2">
    <location>
        <position position="66"/>
    </location>
</feature>
<dbReference type="GO" id="GO:0003676">
    <property type="term" value="F:nucleic acid binding"/>
    <property type="evidence" value="ECO:0007669"/>
    <property type="project" value="InterPro"/>
</dbReference>
<gene>
    <name evidence="2" type="ORF">PANDA_020922</name>
</gene>
<sequence length="66" mass="7139">MAAPDPPPPPPMSRGCQSSASLSPPRGDRTLLVRHLPAELTAEEKEDLLKYFGAQSVRVLSDKGRL</sequence>
<feature type="region of interest" description="Disordered" evidence="1">
    <location>
        <begin position="1"/>
        <end position="28"/>
    </location>
</feature>
<dbReference type="SUPFAM" id="SSF54928">
    <property type="entry name" value="RNA-binding domain, RBD"/>
    <property type="match status" value="1"/>
</dbReference>
<evidence type="ECO:0000256" key="1">
    <source>
        <dbReference type="SAM" id="MobiDB-lite"/>
    </source>
</evidence>
<dbReference type="InterPro" id="IPR035979">
    <property type="entry name" value="RBD_domain_sf"/>
</dbReference>
<proteinExistence type="predicted"/>
<feature type="compositionally biased region" description="Pro residues" evidence="1">
    <location>
        <begin position="1"/>
        <end position="12"/>
    </location>
</feature>
<accession>D2I5G5</accession>
<dbReference type="EMBL" id="GL194671">
    <property type="protein sequence ID" value="EFB22519.1"/>
    <property type="molecule type" value="Genomic_DNA"/>
</dbReference>
<dbReference type="AlphaFoldDB" id="D2I5G5"/>
<evidence type="ECO:0008006" key="3">
    <source>
        <dbReference type="Google" id="ProtNLM"/>
    </source>
</evidence>
<organism evidence="2">
    <name type="scientific">Ailuropoda melanoleuca</name>
    <name type="common">Giant panda</name>
    <dbReference type="NCBI Taxonomy" id="9646"/>
    <lineage>
        <taxon>Eukaryota</taxon>
        <taxon>Metazoa</taxon>
        <taxon>Chordata</taxon>
        <taxon>Craniata</taxon>
        <taxon>Vertebrata</taxon>
        <taxon>Euteleostomi</taxon>
        <taxon>Mammalia</taxon>
        <taxon>Eutheria</taxon>
        <taxon>Laurasiatheria</taxon>
        <taxon>Carnivora</taxon>
        <taxon>Caniformia</taxon>
        <taxon>Ursidae</taxon>
        <taxon>Ailuropoda</taxon>
    </lineage>
</organism>
<name>D2I5G5_AILME</name>
<dbReference type="HOGENOM" id="CLU_039888_2_1_1"/>
<dbReference type="InParanoid" id="D2I5G5"/>
<evidence type="ECO:0000313" key="2">
    <source>
        <dbReference type="EMBL" id="EFB22519.1"/>
    </source>
</evidence>
<protein>
    <recommendedName>
        <fullName evidence="3">RRM domain-containing protein</fullName>
    </recommendedName>
</protein>